<dbReference type="InterPro" id="IPR000639">
    <property type="entry name" value="Epox_hydrolase-like"/>
</dbReference>
<sequence>MTLVSLANGQQLAVEQQGDVQDQPLIFINGFGSYKEIWTGQLDMLAQLSYHVIRYDFRGQGGSAGDYAQSLDDLGDDLAGLIEKLQLDQPILVGHSMGCSVIWNLRQRYPSLAVKAIVLVDQPPKMINDSEWPYGFVGVNENNWQEKYATKPAVRETLHGFVDRIFRPFSIAQTNAPFSREKGLPLLKSHFRADWRQTACQETSPTLFISAKQSPYYRPGYGAWVAERNAVASQVLIDDCGHDIMAEVPDRFNQTLRHFLLKTRGRREKLGGKS</sequence>
<proteinExistence type="predicted"/>
<evidence type="ECO:0000256" key="1">
    <source>
        <dbReference type="ARBA" id="ARBA00022801"/>
    </source>
</evidence>
<dbReference type="GO" id="GO:0016787">
    <property type="term" value="F:hydrolase activity"/>
    <property type="evidence" value="ECO:0007669"/>
    <property type="project" value="UniProtKB-KW"/>
</dbReference>
<keyword evidence="4" id="KW-1185">Reference proteome</keyword>
<dbReference type="Proteomes" id="UP001597244">
    <property type="component" value="Unassembled WGS sequence"/>
</dbReference>
<dbReference type="RefSeq" id="WP_125576655.1">
    <property type="nucleotide sequence ID" value="NZ_JBHTOF010000032.1"/>
</dbReference>
<reference evidence="4" key="1">
    <citation type="journal article" date="2019" name="Int. J. Syst. Evol. Microbiol.">
        <title>The Global Catalogue of Microorganisms (GCM) 10K type strain sequencing project: providing services to taxonomists for standard genome sequencing and annotation.</title>
        <authorList>
            <consortium name="The Broad Institute Genomics Platform"/>
            <consortium name="The Broad Institute Genome Sequencing Center for Infectious Disease"/>
            <person name="Wu L."/>
            <person name="Ma J."/>
        </authorList>
    </citation>
    <scope>NUCLEOTIDE SEQUENCE [LARGE SCALE GENOMIC DNA]</scope>
    <source>
        <strain evidence="4">CCM 8951</strain>
    </source>
</reference>
<comment type="caution">
    <text evidence="3">The sequence shown here is derived from an EMBL/GenBank/DDBJ whole genome shotgun (WGS) entry which is preliminary data.</text>
</comment>
<organism evidence="3 4">
    <name type="scientific">Lapidilactobacillus mulanensis</name>
    <dbReference type="NCBI Taxonomy" id="2485999"/>
    <lineage>
        <taxon>Bacteria</taxon>
        <taxon>Bacillati</taxon>
        <taxon>Bacillota</taxon>
        <taxon>Bacilli</taxon>
        <taxon>Lactobacillales</taxon>
        <taxon>Lactobacillaceae</taxon>
        <taxon>Lapidilactobacillus</taxon>
    </lineage>
</organism>
<dbReference type="EMBL" id="JBHTOF010000032">
    <property type="protein sequence ID" value="MFD1465410.1"/>
    <property type="molecule type" value="Genomic_DNA"/>
</dbReference>
<dbReference type="InterPro" id="IPR050266">
    <property type="entry name" value="AB_hydrolase_sf"/>
</dbReference>
<evidence type="ECO:0000313" key="3">
    <source>
        <dbReference type="EMBL" id="MFD1465410.1"/>
    </source>
</evidence>
<protein>
    <submittedName>
        <fullName evidence="3">Alpha/beta fold hydrolase</fullName>
    </submittedName>
</protein>
<gene>
    <name evidence="3" type="ORF">ACFQ4L_04790</name>
</gene>
<dbReference type="PANTHER" id="PTHR43798">
    <property type="entry name" value="MONOACYLGLYCEROL LIPASE"/>
    <property type="match status" value="1"/>
</dbReference>
<feature type="domain" description="AB hydrolase-1" evidence="2">
    <location>
        <begin position="24"/>
        <end position="245"/>
    </location>
</feature>
<dbReference type="PANTHER" id="PTHR43798:SF31">
    <property type="entry name" value="AB HYDROLASE SUPERFAMILY PROTEIN YCLE"/>
    <property type="match status" value="1"/>
</dbReference>
<accession>A0ABW4DL74</accession>
<evidence type="ECO:0000259" key="2">
    <source>
        <dbReference type="Pfam" id="PF00561"/>
    </source>
</evidence>
<dbReference type="Gene3D" id="3.40.50.1820">
    <property type="entry name" value="alpha/beta hydrolase"/>
    <property type="match status" value="1"/>
</dbReference>
<dbReference type="Pfam" id="PF00561">
    <property type="entry name" value="Abhydrolase_1"/>
    <property type="match status" value="1"/>
</dbReference>
<dbReference type="InterPro" id="IPR029058">
    <property type="entry name" value="AB_hydrolase_fold"/>
</dbReference>
<name>A0ABW4DL74_9LACO</name>
<dbReference type="InterPro" id="IPR000073">
    <property type="entry name" value="AB_hydrolase_1"/>
</dbReference>
<keyword evidence="1 3" id="KW-0378">Hydrolase</keyword>
<dbReference type="SUPFAM" id="SSF53474">
    <property type="entry name" value="alpha/beta-Hydrolases"/>
    <property type="match status" value="1"/>
</dbReference>
<evidence type="ECO:0000313" key="4">
    <source>
        <dbReference type="Proteomes" id="UP001597244"/>
    </source>
</evidence>
<dbReference type="PRINTS" id="PR00412">
    <property type="entry name" value="EPOXHYDRLASE"/>
</dbReference>